<dbReference type="Proteomes" id="UP000220836">
    <property type="component" value="Unassembled WGS sequence"/>
</dbReference>
<keyword evidence="1" id="KW-1133">Transmembrane helix</keyword>
<sequence>MQKGRSDGVRMLALALGLSYARHMLFRALLLLIVVVGLSAVALHYFGKDALIAGGLIFVQLKIILKKTASLEWPVLLVWLKMQGSAFFKIELIKKWLMTTLMPMVLGKALLRRLAGVFTRYIEAVRAQYARMMLWYGQLSTAEKVVSGLILLFASIALSISSFGLWVILFTVKLPLWIIAAGAALGRMIWVTVQKSTFKAVAFLQLGLLWKGLQKLMPSALLKRKRAFDYKVARAVIRKRRMTVRQLAENKDSLPFRMGLLVDYLFGRSQDAGD</sequence>
<dbReference type="AlphaFoldDB" id="A0A238KXT0"/>
<evidence type="ECO:0000313" key="2">
    <source>
        <dbReference type="EMBL" id="SMX47450.1"/>
    </source>
</evidence>
<keyword evidence="1" id="KW-0472">Membrane</keyword>
<protein>
    <submittedName>
        <fullName evidence="2">Uncharacterized protein</fullName>
    </submittedName>
</protein>
<keyword evidence="1" id="KW-0812">Transmembrane</keyword>
<dbReference type="EMBL" id="FXYH01000015">
    <property type="protein sequence ID" value="SMX47450.1"/>
    <property type="molecule type" value="Genomic_DNA"/>
</dbReference>
<reference evidence="2 3" key="1">
    <citation type="submission" date="2017-05" db="EMBL/GenBank/DDBJ databases">
        <authorList>
            <person name="Song R."/>
            <person name="Chenine A.L."/>
            <person name="Ruprecht R.M."/>
        </authorList>
    </citation>
    <scope>NUCLEOTIDE SEQUENCE [LARGE SCALE GENOMIC DNA]</scope>
    <source>
        <strain evidence="2 3">CECT 8663</strain>
    </source>
</reference>
<accession>A0A238KXT0</accession>
<feature type="transmembrane region" description="Helical" evidence="1">
    <location>
        <begin position="24"/>
        <end position="46"/>
    </location>
</feature>
<name>A0A238KXT0_9RHOB</name>
<keyword evidence="3" id="KW-1185">Reference proteome</keyword>
<feature type="transmembrane region" description="Helical" evidence="1">
    <location>
        <begin position="145"/>
        <end position="168"/>
    </location>
</feature>
<dbReference type="OrthoDB" id="7868764at2"/>
<evidence type="ECO:0000256" key="1">
    <source>
        <dbReference type="SAM" id="Phobius"/>
    </source>
</evidence>
<organism evidence="2 3">
    <name type="scientific">Pelagimonas varians</name>
    <dbReference type="NCBI Taxonomy" id="696760"/>
    <lineage>
        <taxon>Bacteria</taxon>
        <taxon>Pseudomonadati</taxon>
        <taxon>Pseudomonadota</taxon>
        <taxon>Alphaproteobacteria</taxon>
        <taxon>Rhodobacterales</taxon>
        <taxon>Roseobacteraceae</taxon>
        <taxon>Pelagimonas</taxon>
    </lineage>
</organism>
<proteinExistence type="predicted"/>
<gene>
    <name evidence="2" type="ORF">PEV8663_03543</name>
</gene>
<evidence type="ECO:0000313" key="3">
    <source>
        <dbReference type="Proteomes" id="UP000220836"/>
    </source>
</evidence>
<feature type="transmembrane region" description="Helical" evidence="1">
    <location>
        <begin position="174"/>
        <end position="193"/>
    </location>
</feature>